<organism evidence="2 3">
    <name type="scientific">Desulfurococcus mucosus (strain ATCC 35584 / DSM 2162 / JCM 9187 / O7/1)</name>
    <dbReference type="NCBI Taxonomy" id="765177"/>
    <lineage>
        <taxon>Archaea</taxon>
        <taxon>Thermoproteota</taxon>
        <taxon>Thermoprotei</taxon>
        <taxon>Desulfurococcales</taxon>
        <taxon>Desulfurococcaceae</taxon>
        <taxon>Desulfurococcus</taxon>
    </lineage>
</organism>
<evidence type="ECO:0000256" key="1">
    <source>
        <dbReference type="SAM" id="Phobius"/>
    </source>
</evidence>
<accession>E8R8P3</accession>
<dbReference type="HOGENOM" id="CLU_135009_0_0_2"/>
<name>E8R8P3_DESM0</name>
<dbReference type="Proteomes" id="UP000001068">
    <property type="component" value="Chromosome"/>
</dbReference>
<dbReference type="STRING" id="765177.Desmu_0560"/>
<evidence type="ECO:0000313" key="3">
    <source>
        <dbReference type="Proteomes" id="UP000001068"/>
    </source>
</evidence>
<evidence type="ECO:0000313" key="2">
    <source>
        <dbReference type="EMBL" id="ADV64869.1"/>
    </source>
</evidence>
<dbReference type="GeneID" id="10153253"/>
<sequence precursor="true">MACFITPLVLGVIVEALRRLASGVGRKLRMDIWSTMLLGGSLVLAVEHVWHGEVVPWPPFLTAMENPADIPVMFHEMLYVGGSMSAAVTAAWLGILAYTRSKLTAQRTPVKQLTGAVDLRGAG</sequence>
<dbReference type="OrthoDB" id="19303at2157"/>
<protein>
    <submittedName>
        <fullName evidence="2">Uncharacterized protein</fullName>
    </submittedName>
</protein>
<dbReference type="RefSeq" id="WP_013562091.1">
    <property type="nucleotide sequence ID" value="NC_014961.1"/>
</dbReference>
<proteinExistence type="predicted"/>
<keyword evidence="1" id="KW-0472">Membrane</keyword>
<dbReference type="EMBL" id="CP002363">
    <property type="protein sequence ID" value="ADV64869.1"/>
    <property type="molecule type" value="Genomic_DNA"/>
</dbReference>
<keyword evidence="1" id="KW-0812">Transmembrane</keyword>
<dbReference type="eggNOG" id="arCOG10618">
    <property type="taxonomic scope" value="Archaea"/>
</dbReference>
<keyword evidence="1" id="KW-1133">Transmembrane helix</keyword>
<keyword evidence="3" id="KW-1185">Reference proteome</keyword>
<reference evidence="3" key="1">
    <citation type="submission" date="2010-11" db="EMBL/GenBank/DDBJ databases">
        <title>The complete genome of Desulfurococcus mucosus DSM 2162.</title>
        <authorList>
            <consortium name="US DOE Joint Genome Institute (JGI-PGF)"/>
            <person name="Lucas S."/>
            <person name="Copeland A."/>
            <person name="Lapidus A."/>
            <person name="Bruce D."/>
            <person name="Goodwin L."/>
            <person name="Pitluck S."/>
            <person name="Kyrpides N."/>
            <person name="Mavromatis K."/>
            <person name="Pagani I."/>
            <person name="Ivanova N."/>
            <person name="Ovchinnikova G."/>
            <person name="Chertkov O."/>
            <person name="Held B."/>
            <person name="Brettin T."/>
            <person name="Detter J.C."/>
            <person name="Tapia R."/>
            <person name="Han C."/>
            <person name="Land M."/>
            <person name="Hauser L."/>
            <person name="Markowitz V."/>
            <person name="Cheng J.-F."/>
            <person name="Hugenholtz P."/>
            <person name="Woyke T."/>
            <person name="Wu D."/>
            <person name="Wirth R."/>
            <person name="Bilek Y."/>
            <person name="Hader T."/>
            <person name="Klenk H.-P."/>
            <person name="Eisen J.A."/>
        </authorList>
    </citation>
    <scope>NUCLEOTIDE SEQUENCE [LARGE SCALE GENOMIC DNA]</scope>
    <source>
        <strain evidence="3">ATCC 35584 / DSM 2162 / JCM 9187 / O7/1</strain>
    </source>
</reference>
<dbReference type="KEGG" id="dmu:Desmu_0560"/>
<gene>
    <name evidence="2" type="ordered locus">Desmu_0560</name>
</gene>
<dbReference type="AlphaFoldDB" id="E8R8P3"/>
<feature type="transmembrane region" description="Helical" evidence="1">
    <location>
        <begin position="77"/>
        <end position="98"/>
    </location>
</feature>
<reference evidence="2 3" key="2">
    <citation type="journal article" date="2011" name="Stand. Genomic Sci.">
        <title>Complete genome sequence of Desulfurococcus mucosus type strain (O7/1).</title>
        <authorList>
            <person name="Wirth R."/>
            <person name="Chertkov O."/>
            <person name="Held B."/>
            <person name="Lapidus A."/>
            <person name="Nolan M."/>
            <person name="Lucas S."/>
            <person name="Hammon N."/>
            <person name="Deshpande S."/>
            <person name="Cheng J.F."/>
            <person name="Tapia R."/>
            <person name="Han C."/>
            <person name="Goodwin L."/>
            <person name="Pitluck S."/>
            <person name="Liolios K."/>
            <person name="Ioanna P."/>
            <person name="Ivanova N."/>
            <person name="Mavromatis K."/>
            <person name="Mikhailova N."/>
            <person name="Pati A."/>
            <person name="Chen A."/>
            <person name="Palaniappan K."/>
            <person name="Land M."/>
            <person name="Hauser L."/>
            <person name="Chang Y.J."/>
            <person name="Jeffries C.D."/>
            <person name="Bilek Y."/>
            <person name="Hader T."/>
            <person name="Rohde M."/>
            <person name="Spring S."/>
            <person name="Sikorski J."/>
            <person name="Goker M."/>
            <person name="Woyke T."/>
            <person name="Bristow J."/>
            <person name="Eisen J.A."/>
            <person name="Markowitz V."/>
            <person name="Hugenholtz P."/>
            <person name="Kyrpides N.C."/>
            <person name="Klenk H.P."/>
        </authorList>
    </citation>
    <scope>NUCLEOTIDE SEQUENCE [LARGE SCALE GENOMIC DNA]</scope>
    <source>
        <strain evidence="3">ATCC 35584 / DSM 2162 / JCM 9187 / O7/1</strain>
    </source>
</reference>